<dbReference type="Proteomes" id="UP000198972">
    <property type="component" value="Unassembled WGS sequence"/>
</dbReference>
<organism evidence="2 3">
    <name type="scientific">Fontibacillus panacisegetis</name>
    <dbReference type="NCBI Taxonomy" id="670482"/>
    <lineage>
        <taxon>Bacteria</taxon>
        <taxon>Bacillati</taxon>
        <taxon>Bacillota</taxon>
        <taxon>Bacilli</taxon>
        <taxon>Bacillales</taxon>
        <taxon>Paenibacillaceae</taxon>
        <taxon>Fontibacillus</taxon>
    </lineage>
</organism>
<feature type="transmembrane region" description="Helical" evidence="1">
    <location>
        <begin position="48"/>
        <end position="69"/>
    </location>
</feature>
<feature type="transmembrane region" description="Helical" evidence="1">
    <location>
        <begin position="9"/>
        <end position="28"/>
    </location>
</feature>
<dbReference type="EMBL" id="FNBG01000003">
    <property type="protein sequence ID" value="SDE92632.1"/>
    <property type="molecule type" value="Genomic_DNA"/>
</dbReference>
<name>A0A1G7GWT8_9BACL</name>
<dbReference type="OrthoDB" id="1957709at2"/>
<dbReference type="AlphaFoldDB" id="A0A1G7GWT8"/>
<keyword evidence="1" id="KW-1133">Transmembrane helix</keyword>
<accession>A0A1G7GWT8</accession>
<evidence type="ECO:0000313" key="3">
    <source>
        <dbReference type="Proteomes" id="UP000198972"/>
    </source>
</evidence>
<proteinExistence type="predicted"/>
<evidence type="ECO:0000313" key="2">
    <source>
        <dbReference type="EMBL" id="SDE92632.1"/>
    </source>
</evidence>
<reference evidence="2 3" key="1">
    <citation type="submission" date="2016-10" db="EMBL/GenBank/DDBJ databases">
        <authorList>
            <person name="de Groot N.N."/>
        </authorList>
    </citation>
    <scope>NUCLEOTIDE SEQUENCE [LARGE SCALE GENOMIC DNA]</scope>
    <source>
        <strain evidence="2 3">DSM 28129</strain>
    </source>
</reference>
<keyword evidence="3" id="KW-1185">Reference proteome</keyword>
<dbReference type="STRING" id="670482.SAMN04488542_103234"/>
<gene>
    <name evidence="2" type="ORF">SAMN04488542_103234</name>
</gene>
<sequence>MKKSIWPKVWLIIGCILMVCFVVGLIYLHNDYPRVIQSYGSTPLSVYYAIHAVFFLLPSLICLTVSFVLHSGYRNK</sequence>
<evidence type="ECO:0000256" key="1">
    <source>
        <dbReference type="SAM" id="Phobius"/>
    </source>
</evidence>
<keyword evidence="1" id="KW-0472">Membrane</keyword>
<keyword evidence="1" id="KW-0812">Transmembrane</keyword>
<protein>
    <submittedName>
        <fullName evidence="2">Uncharacterized protein</fullName>
    </submittedName>
</protein>